<dbReference type="EMBL" id="JAWJAX010000006">
    <property type="protein sequence ID" value="MDV2911457.1"/>
    <property type="molecule type" value="Genomic_DNA"/>
</dbReference>
<accession>A0AAW8YMU5</accession>
<evidence type="ECO:0000313" key="1">
    <source>
        <dbReference type="EMBL" id="MDV2911457.1"/>
    </source>
</evidence>
<proteinExistence type="predicted"/>
<evidence type="ECO:0000313" key="2">
    <source>
        <dbReference type="Proteomes" id="UP001280415"/>
    </source>
</evidence>
<reference evidence="1" key="1">
    <citation type="journal article" date="2023" name="PeerJ">
        <title>Selection and evaluation of lactic acid bacteria from chicken feces in Thailand as potential probiotics.</title>
        <authorList>
            <person name="Khurajog B."/>
            <person name="Disastra Y."/>
            <person name="Lawwyne L.D."/>
            <person name="Sirichokchatchawan W."/>
            <person name="Niyomtham W."/>
            <person name="Yindee J."/>
            <person name="Hampson D.J."/>
            <person name="Prapasarakul N."/>
        </authorList>
    </citation>
    <scope>NUCLEOTIDE SEQUENCE</scope>
    <source>
        <strain evidence="1">BF14</strain>
    </source>
</reference>
<sequence>MPVVLDSRDMAEIDKQFQADSQVWNVLQGGASGITAADFVGAKEVRINKMSGFVQPSEYQRNEDNARSKINVEKETVKLTHEDWFAYDMDELDMSENGAYQVNNVVEEHQRLITVPRRDKVAIQALHDNAGKTVGDTIDEKNALAAYDEAEKYMFDTEVPGGFVMFASADYYQKLKNASGVSRTFTTNQMGINGINRTVAQLDGSVPILRVSKDRLAGLGLTDNINFILTPLTTVAPIVKYDNVSVITPDSDRNGNRYTIKGLSYFDAIVLDNAKAGIYMSATAGDASK</sequence>
<organism evidence="1 2">
    <name type="scientific">Pediococcus acidilactici</name>
    <dbReference type="NCBI Taxonomy" id="1254"/>
    <lineage>
        <taxon>Bacteria</taxon>
        <taxon>Bacillati</taxon>
        <taxon>Bacillota</taxon>
        <taxon>Bacilli</taxon>
        <taxon>Lactobacillales</taxon>
        <taxon>Lactobacillaceae</taxon>
        <taxon>Pediococcus</taxon>
        <taxon>Pediococcus acidilactici group</taxon>
    </lineage>
</organism>
<dbReference type="RefSeq" id="WP_317052227.1">
    <property type="nucleotide sequence ID" value="NZ_CP140878.1"/>
</dbReference>
<dbReference type="Proteomes" id="UP001280415">
    <property type="component" value="Unassembled WGS sequence"/>
</dbReference>
<reference evidence="1" key="2">
    <citation type="submission" date="2023-10" db="EMBL/GenBank/DDBJ databases">
        <authorList>
            <person name="Khurajog B."/>
        </authorList>
    </citation>
    <scope>NUCLEOTIDE SEQUENCE</scope>
    <source>
        <strain evidence="1">BF14</strain>
    </source>
</reference>
<protein>
    <submittedName>
        <fullName evidence="1">Capsid protein</fullName>
    </submittedName>
</protein>
<gene>
    <name evidence="1" type="ORF">R0H03_06240</name>
</gene>
<comment type="caution">
    <text evidence="1">The sequence shown here is derived from an EMBL/GenBank/DDBJ whole genome shotgun (WGS) entry which is preliminary data.</text>
</comment>
<name>A0AAW8YMU5_PEDAC</name>
<dbReference type="AlphaFoldDB" id="A0AAW8YMU5"/>